<dbReference type="EMBL" id="HBUE01295118">
    <property type="protein sequence ID" value="CAG6575941.1"/>
    <property type="molecule type" value="Transcribed_RNA"/>
</dbReference>
<dbReference type="EMBL" id="HBUE01189309">
    <property type="protein sequence ID" value="CAG6524260.1"/>
    <property type="molecule type" value="Transcribed_RNA"/>
</dbReference>
<name>A0A8D8JVM0_CULPI</name>
<accession>A0A8D8JVM0</accession>
<reference evidence="1" key="1">
    <citation type="submission" date="2021-05" db="EMBL/GenBank/DDBJ databases">
        <authorList>
            <person name="Alioto T."/>
            <person name="Alioto T."/>
            <person name="Gomez Garrido J."/>
        </authorList>
    </citation>
    <scope>NUCLEOTIDE SEQUENCE</scope>
</reference>
<sequence length="129" mass="14856">MVLLVRFLGGGIKIWCHILVDANGLTCFKFWEIPEKSRASRTSEANYVHISVTTCSSVSEGPKICLICTKHGEYLYHYLYGIFFVKNFFLTCILNNLMTTLNADMQLGRNAKLHIKNTQERAKERRFFA</sequence>
<dbReference type="AlphaFoldDB" id="A0A8D8JVM0"/>
<proteinExistence type="predicted"/>
<organism evidence="1">
    <name type="scientific">Culex pipiens</name>
    <name type="common">House mosquito</name>
    <dbReference type="NCBI Taxonomy" id="7175"/>
    <lineage>
        <taxon>Eukaryota</taxon>
        <taxon>Metazoa</taxon>
        <taxon>Ecdysozoa</taxon>
        <taxon>Arthropoda</taxon>
        <taxon>Hexapoda</taxon>
        <taxon>Insecta</taxon>
        <taxon>Pterygota</taxon>
        <taxon>Neoptera</taxon>
        <taxon>Endopterygota</taxon>
        <taxon>Diptera</taxon>
        <taxon>Nematocera</taxon>
        <taxon>Culicoidea</taxon>
        <taxon>Culicidae</taxon>
        <taxon>Culicinae</taxon>
        <taxon>Culicini</taxon>
        <taxon>Culex</taxon>
        <taxon>Culex</taxon>
    </lineage>
</organism>
<protein>
    <submittedName>
        <fullName evidence="1">(northern house mosquito) hypothetical protein</fullName>
    </submittedName>
</protein>
<evidence type="ECO:0000313" key="1">
    <source>
        <dbReference type="EMBL" id="CAG6575941.1"/>
    </source>
</evidence>